<dbReference type="AlphaFoldDB" id="A0A7R9HTY6"/>
<gene>
    <name evidence="2" type="ORF">TMSB3V08_LOCUS11470</name>
</gene>
<reference evidence="2" key="1">
    <citation type="submission" date="2020-11" db="EMBL/GenBank/DDBJ databases">
        <authorList>
            <person name="Tran Van P."/>
        </authorList>
    </citation>
    <scope>NUCLEOTIDE SEQUENCE</scope>
</reference>
<accession>A0A7R9HTY6</accession>
<protein>
    <submittedName>
        <fullName evidence="2">Uncharacterized protein</fullName>
    </submittedName>
</protein>
<evidence type="ECO:0000256" key="1">
    <source>
        <dbReference type="SAM" id="MobiDB-lite"/>
    </source>
</evidence>
<feature type="region of interest" description="Disordered" evidence="1">
    <location>
        <begin position="46"/>
        <end position="69"/>
    </location>
</feature>
<proteinExistence type="predicted"/>
<dbReference type="EMBL" id="OB798304">
    <property type="protein sequence ID" value="CAD7434820.1"/>
    <property type="molecule type" value="Genomic_DNA"/>
</dbReference>
<evidence type="ECO:0000313" key="2">
    <source>
        <dbReference type="EMBL" id="CAD7434820.1"/>
    </source>
</evidence>
<organism evidence="2">
    <name type="scientific">Timema monikensis</name>
    <dbReference type="NCBI Taxonomy" id="170555"/>
    <lineage>
        <taxon>Eukaryota</taxon>
        <taxon>Metazoa</taxon>
        <taxon>Ecdysozoa</taxon>
        <taxon>Arthropoda</taxon>
        <taxon>Hexapoda</taxon>
        <taxon>Insecta</taxon>
        <taxon>Pterygota</taxon>
        <taxon>Neoptera</taxon>
        <taxon>Polyneoptera</taxon>
        <taxon>Phasmatodea</taxon>
        <taxon>Timematodea</taxon>
        <taxon>Timematoidea</taxon>
        <taxon>Timematidae</taxon>
        <taxon>Timema</taxon>
    </lineage>
</organism>
<sequence>MSNVGAAGKASQSVVIVSANIQFINHQDWPSPIILNRQVGRASYDVPTRRSPLCPVQLTRNGPASIGHD</sequence>
<name>A0A7R9HTY6_9NEOP</name>